<protein>
    <submittedName>
        <fullName evidence="3">Uncharacterized protein</fullName>
    </submittedName>
</protein>
<organism evidence="3 4">
    <name type="scientific">Cymbomonas tetramitiformis</name>
    <dbReference type="NCBI Taxonomy" id="36881"/>
    <lineage>
        <taxon>Eukaryota</taxon>
        <taxon>Viridiplantae</taxon>
        <taxon>Chlorophyta</taxon>
        <taxon>Pyramimonadophyceae</taxon>
        <taxon>Pyramimonadales</taxon>
        <taxon>Pyramimonadaceae</taxon>
        <taxon>Cymbomonas</taxon>
    </lineage>
</organism>
<sequence>MPECRCVQQYPDDQERKRRDQKMRKEEHSVLRYLARVDPWPILLYLPRSTALFANKAVEWNPTEATRRHHHLFERLDPDFYNSAVRDRYLLPSDLLAVTFKMLALLVTAIPYTI</sequence>
<dbReference type="EMBL" id="LGRX02005140">
    <property type="protein sequence ID" value="KAK3279081.1"/>
    <property type="molecule type" value="Genomic_DNA"/>
</dbReference>
<accession>A0AAE0GKJ0</accession>
<keyword evidence="2" id="KW-0472">Membrane</keyword>
<reference evidence="3 4" key="1">
    <citation type="journal article" date="2015" name="Genome Biol. Evol.">
        <title>Comparative Genomics of a Bacterivorous Green Alga Reveals Evolutionary Causalities and Consequences of Phago-Mixotrophic Mode of Nutrition.</title>
        <authorList>
            <person name="Burns J.A."/>
            <person name="Paasch A."/>
            <person name="Narechania A."/>
            <person name="Kim E."/>
        </authorList>
    </citation>
    <scope>NUCLEOTIDE SEQUENCE [LARGE SCALE GENOMIC DNA]</scope>
    <source>
        <strain evidence="3 4">PLY_AMNH</strain>
    </source>
</reference>
<keyword evidence="4" id="KW-1185">Reference proteome</keyword>
<proteinExistence type="predicted"/>
<evidence type="ECO:0000256" key="1">
    <source>
        <dbReference type="SAM" id="MobiDB-lite"/>
    </source>
</evidence>
<dbReference type="AlphaFoldDB" id="A0AAE0GKJ0"/>
<feature type="transmembrane region" description="Helical" evidence="2">
    <location>
        <begin position="95"/>
        <end position="113"/>
    </location>
</feature>
<feature type="region of interest" description="Disordered" evidence="1">
    <location>
        <begin position="1"/>
        <end position="24"/>
    </location>
</feature>
<comment type="caution">
    <text evidence="3">The sequence shown here is derived from an EMBL/GenBank/DDBJ whole genome shotgun (WGS) entry which is preliminary data.</text>
</comment>
<evidence type="ECO:0000256" key="2">
    <source>
        <dbReference type="SAM" id="Phobius"/>
    </source>
</evidence>
<keyword evidence="2" id="KW-0812">Transmembrane</keyword>
<gene>
    <name evidence="3" type="ORF">CYMTET_13017</name>
</gene>
<keyword evidence="2" id="KW-1133">Transmembrane helix</keyword>
<name>A0AAE0GKJ0_9CHLO</name>
<feature type="compositionally biased region" description="Basic and acidic residues" evidence="1">
    <location>
        <begin position="13"/>
        <end position="24"/>
    </location>
</feature>
<dbReference type="Proteomes" id="UP001190700">
    <property type="component" value="Unassembled WGS sequence"/>
</dbReference>
<evidence type="ECO:0000313" key="3">
    <source>
        <dbReference type="EMBL" id="KAK3279081.1"/>
    </source>
</evidence>
<evidence type="ECO:0000313" key="4">
    <source>
        <dbReference type="Proteomes" id="UP001190700"/>
    </source>
</evidence>